<proteinExistence type="predicted"/>
<dbReference type="Proteomes" id="UP001461960">
    <property type="component" value="Unassembled WGS sequence"/>
</dbReference>
<feature type="transmembrane region" description="Helical" evidence="1">
    <location>
        <begin position="52"/>
        <end position="72"/>
    </location>
</feature>
<feature type="transmembrane region" description="Helical" evidence="1">
    <location>
        <begin position="283"/>
        <end position="301"/>
    </location>
</feature>
<dbReference type="EMBL" id="JBDGHN010000002">
    <property type="protein sequence ID" value="MEN2751557.1"/>
    <property type="molecule type" value="Genomic_DNA"/>
</dbReference>
<keyword evidence="1" id="KW-0472">Membrane</keyword>
<feature type="transmembrane region" description="Helical" evidence="1">
    <location>
        <begin position="240"/>
        <end position="263"/>
    </location>
</feature>
<gene>
    <name evidence="2" type="ORF">AAIR29_07915</name>
</gene>
<keyword evidence="1" id="KW-1133">Transmembrane helix</keyword>
<accession>A0ABU9X819</accession>
<keyword evidence="1" id="KW-0812">Transmembrane</keyword>
<dbReference type="InterPro" id="IPR025238">
    <property type="entry name" value="DUF4184"/>
</dbReference>
<evidence type="ECO:0000256" key="1">
    <source>
        <dbReference type="SAM" id="Phobius"/>
    </source>
</evidence>
<organism evidence="2 3">
    <name type="scientific">Psychrobacter saeujeotis</name>
    <dbReference type="NCBI Taxonomy" id="3143436"/>
    <lineage>
        <taxon>Bacteria</taxon>
        <taxon>Pseudomonadati</taxon>
        <taxon>Pseudomonadota</taxon>
        <taxon>Gammaproteobacteria</taxon>
        <taxon>Moraxellales</taxon>
        <taxon>Moraxellaceae</taxon>
        <taxon>Psychrobacter</taxon>
    </lineage>
</organism>
<reference evidence="2 3" key="1">
    <citation type="submission" date="2024-05" db="EMBL/GenBank/DDBJ databases">
        <authorList>
            <person name="Kim H.-Y."/>
            <person name="Kim E."/>
            <person name="Cai Y."/>
            <person name="Yang S.-M."/>
            <person name="Lee W."/>
        </authorList>
    </citation>
    <scope>NUCLEOTIDE SEQUENCE [LARGE SCALE GENOMIC DNA]</scope>
    <source>
        <strain evidence="2 3">FBL11</strain>
    </source>
</reference>
<name>A0ABU9X819_9GAMM</name>
<feature type="transmembrane region" description="Helical" evidence="1">
    <location>
        <begin position="136"/>
        <end position="154"/>
    </location>
</feature>
<evidence type="ECO:0000313" key="3">
    <source>
        <dbReference type="Proteomes" id="UP001461960"/>
    </source>
</evidence>
<keyword evidence="3" id="KW-1185">Reference proteome</keyword>
<dbReference type="Pfam" id="PF13803">
    <property type="entry name" value="DUF4184"/>
    <property type="match status" value="1"/>
</dbReference>
<feature type="transmembrane region" description="Helical" evidence="1">
    <location>
        <begin position="188"/>
        <end position="206"/>
    </location>
</feature>
<dbReference type="RefSeq" id="WP_299219176.1">
    <property type="nucleotide sequence ID" value="NZ_JBDGHN010000002.1"/>
</dbReference>
<sequence length="314" mass="36405">MAFTLAHMAAALPFYPDKRRLHFEALLIGTMMPDLHYYLNIPRSFSRQSHEWIGIFTYNLPWGFLIFTLWYWGLKPATYALIQPFLKVSTENTLNQQGLNPGNNYYKGQKRIIGYAARYWSLRGIKKRVIHKVKSFYLPVVFGLILGATTHLVWDGITHADGSIARHIDWLQYPLYFYPFKGTSIARLLQYLSSMVGLAALFWFAWSRSKNWQINNKDVVKERLGIDNIVRLVFSKKQSAIIIALMVTLTLIWGMQAVLSWYPSLTSSPYRFAAGVSVSLLKRVTLLCVSYAALYHLTYFVQRTYRQYKNNKVG</sequence>
<evidence type="ECO:0000313" key="2">
    <source>
        <dbReference type="EMBL" id="MEN2751557.1"/>
    </source>
</evidence>
<comment type="caution">
    <text evidence="2">The sequence shown here is derived from an EMBL/GenBank/DDBJ whole genome shotgun (WGS) entry which is preliminary data.</text>
</comment>
<protein>
    <submittedName>
        <fullName evidence="2">DUF4184 family protein</fullName>
    </submittedName>
</protein>